<evidence type="ECO:0000256" key="2">
    <source>
        <dbReference type="SAM" id="SignalP"/>
    </source>
</evidence>
<accession>A0A1H9JVU5</accession>
<evidence type="ECO:0000313" key="3">
    <source>
        <dbReference type="EMBL" id="SEQ90940.1"/>
    </source>
</evidence>
<sequence length="72" mass="7901">MKPQIITFALLLAVLSFTSCKNNETTTPETPIAKAATTQVDSINQLPATAVKDYTKSSEKEENEANEKNENK</sequence>
<gene>
    <name evidence="3" type="ORF">SAMN05444355_10574</name>
</gene>
<evidence type="ECO:0008006" key="5">
    <source>
        <dbReference type="Google" id="ProtNLM"/>
    </source>
</evidence>
<evidence type="ECO:0000313" key="4">
    <source>
        <dbReference type="Proteomes" id="UP000183658"/>
    </source>
</evidence>
<feature type="compositionally biased region" description="Basic and acidic residues" evidence="1">
    <location>
        <begin position="53"/>
        <end position="72"/>
    </location>
</feature>
<dbReference type="AlphaFoldDB" id="A0A1H9JVU5"/>
<feature type="region of interest" description="Disordered" evidence="1">
    <location>
        <begin position="47"/>
        <end position="72"/>
    </location>
</feature>
<feature type="signal peptide" evidence="2">
    <location>
        <begin position="1"/>
        <end position="21"/>
    </location>
</feature>
<protein>
    <recommendedName>
        <fullName evidence="5">Lipoprotein</fullName>
    </recommendedName>
</protein>
<feature type="chain" id="PRO_5010374524" description="Lipoprotein" evidence="2">
    <location>
        <begin position="22"/>
        <end position="72"/>
    </location>
</feature>
<dbReference type="Proteomes" id="UP000183658">
    <property type="component" value="Unassembled WGS sequence"/>
</dbReference>
<evidence type="ECO:0000256" key="1">
    <source>
        <dbReference type="SAM" id="MobiDB-lite"/>
    </source>
</evidence>
<dbReference type="RefSeq" id="WP_074723096.1">
    <property type="nucleotide sequence ID" value="NZ_CBCRVS010000004.1"/>
</dbReference>
<organism evidence="3 4">
    <name type="scientific">Flavobacterium frigoris</name>
    <dbReference type="NCBI Taxonomy" id="229204"/>
    <lineage>
        <taxon>Bacteria</taxon>
        <taxon>Pseudomonadati</taxon>
        <taxon>Bacteroidota</taxon>
        <taxon>Flavobacteriia</taxon>
        <taxon>Flavobacteriales</taxon>
        <taxon>Flavobacteriaceae</taxon>
        <taxon>Flavobacterium</taxon>
    </lineage>
</organism>
<proteinExistence type="predicted"/>
<name>A0A1H9JVU5_FLAFI</name>
<dbReference type="EMBL" id="FOFZ01000005">
    <property type="protein sequence ID" value="SEQ90940.1"/>
    <property type="molecule type" value="Genomic_DNA"/>
</dbReference>
<reference evidence="4" key="1">
    <citation type="submission" date="2016-10" db="EMBL/GenBank/DDBJ databases">
        <authorList>
            <person name="Varghese N."/>
            <person name="Submissions S."/>
        </authorList>
    </citation>
    <scope>NUCLEOTIDE SEQUENCE [LARGE SCALE GENOMIC DNA]</scope>
    <source>
        <strain evidence="4">DSM 15719</strain>
    </source>
</reference>
<keyword evidence="4" id="KW-1185">Reference proteome</keyword>
<keyword evidence="2" id="KW-0732">Signal</keyword>
<dbReference type="PROSITE" id="PS51257">
    <property type="entry name" value="PROKAR_LIPOPROTEIN"/>
    <property type="match status" value="1"/>
</dbReference>